<dbReference type="SUPFAM" id="SSF140453">
    <property type="entry name" value="EsxAB dimer-like"/>
    <property type="match status" value="1"/>
</dbReference>
<protein>
    <submittedName>
        <fullName evidence="2">Uncharacterized protein</fullName>
    </submittedName>
</protein>
<dbReference type="InterPro" id="IPR036689">
    <property type="entry name" value="ESAT-6-like_sf"/>
</dbReference>
<sequence>MTIEVTDVAGSVELKGDAEKSFGDNALDLAKKVPVAKQAVKGYETVTNIWKGLPEDPDVADVMLHAGDVITDTASFAAECAMEAGMAVLDPVGWLVSNGLNIVLHLVTPLQDALHMVSGDGPALSTASGDFAAIGNGLVEYAGEFVRVADEALAEWHGEASDTARKALADFAKGIEGVATSAGGVAEILATSSMLMTIVEEVVKAIITEFVTWLIWIWVPALASSVVSLGSSVAAAMTASVAKAASTFSRATSKMGKLGTLLEKILEFFRKFGSTMVSLGEKLGVTPKNYGANVLETVAEAGRGGAMRTAVTESLKAGASQIAKSTMGIDPSGAPANGVQAGKTIIDHTGKLVDHTKGLKDASGKGGIGSGATPDETRELLDM</sequence>
<gene>
    <name evidence="2" type="ORF">SacxiDRAFT_1626</name>
</gene>
<dbReference type="Proteomes" id="UP000004691">
    <property type="component" value="Unassembled WGS sequence"/>
</dbReference>
<proteinExistence type="predicted"/>
<dbReference type="eggNOG" id="COG5164">
    <property type="taxonomic scope" value="Bacteria"/>
</dbReference>
<dbReference type="InterPro" id="IPR038332">
    <property type="entry name" value="PPE_sf"/>
</dbReference>
<reference evidence="2 3" key="1">
    <citation type="submission" date="2012-01" db="EMBL/GenBank/DDBJ databases">
        <title>Improved High-Quality Draft sequence of Saccharomonospora xinjiangensis XJ-54.</title>
        <authorList>
            <consortium name="US DOE Joint Genome Institute"/>
            <person name="Lucas S."/>
            <person name="Han J."/>
            <person name="Lapidus A."/>
            <person name="Cheng J.-F."/>
            <person name="Goodwin L."/>
            <person name="Pitluck S."/>
            <person name="Peters L."/>
            <person name="Mikhailova N."/>
            <person name="Teshima H."/>
            <person name="Detter J.C."/>
            <person name="Han C."/>
            <person name="Tapia R."/>
            <person name="Land M."/>
            <person name="Hauser L."/>
            <person name="Kyrpides N."/>
            <person name="Ivanova N."/>
            <person name="Pagani I."/>
            <person name="Brambilla E.-M."/>
            <person name="Klenk H.-P."/>
            <person name="Woyke T."/>
        </authorList>
    </citation>
    <scope>NUCLEOTIDE SEQUENCE [LARGE SCALE GENOMIC DNA]</scope>
    <source>
        <strain evidence="2 3">XJ-54</strain>
    </source>
</reference>
<dbReference type="EMBL" id="JH636049">
    <property type="protein sequence ID" value="EID53873.1"/>
    <property type="molecule type" value="Genomic_DNA"/>
</dbReference>
<evidence type="ECO:0000313" key="2">
    <source>
        <dbReference type="EMBL" id="EID53873.1"/>
    </source>
</evidence>
<name>I0V170_9PSEU</name>
<dbReference type="AlphaFoldDB" id="I0V170"/>
<evidence type="ECO:0000313" key="3">
    <source>
        <dbReference type="Proteomes" id="UP000004691"/>
    </source>
</evidence>
<dbReference type="OrthoDB" id="5180306at2"/>
<evidence type="ECO:0000256" key="1">
    <source>
        <dbReference type="SAM" id="MobiDB-lite"/>
    </source>
</evidence>
<organism evidence="2 3">
    <name type="scientific">Saccharomonospora xinjiangensis XJ-54</name>
    <dbReference type="NCBI Taxonomy" id="882086"/>
    <lineage>
        <taxon>Bacteria</taxon>
        <taxon>Bacillati</taxon>
        <taxon>Actinomycetota</taxon>
        <taxon>Actinomycetes</taxon>
        <taxon>Pseudonocardiales</taxon>
        <taxon>Pseudonocardiaceae</taxon>
        <taxon>Saccharomonospora</taxon>
    </lineage>
</organism>
<keyword evidence="3" id="KW-1185">Reference proteome</keyword>
<dbReference type="RefSeq" id="WP_006238026.1">
    <property type="nucleotide sequence ID" value="NZ_JH636049.1"/>
</dbReference>
<accession>I0V170</accession>
<dbReference type="HOGENOM" id="CLU_061164_0_0_11"/>
<dbReference type="Gene3D" id="1.20.1260.20">
    <property type="entry name" value="PPE superfamily"/>
    <property type="match status" value="1"/>
</dbReference>
<dbReference type="STRING" id="882086.SacxiDRAFT_1626"/>
<feature type="region of interest" description="Disordered" evidence="1">
    <location>
        <begin position="357"/>
        <end position="383"/>
    </location>
</feature>